<dbReference type="PANTHER" id="PTHR42792">
    <property type="entry name" value="FLAGELLIN"/>
    <property type="match status" value="1"/>
</dbReference>
<dbReference type="GO" id="GO:0009424">
    <property type="term" value="C:bacterial-type flagellum hook"/>
    <property type="evidence" value="ECO:0007669"/>
    <property type="project" value="InterPro"/>
</dbReference>
<organism evidence="2 3">
    <name type="scientific">Halalkalibacter alkaliphilus</name>
    <dbReference type="NCBI Taxonomy" id="2917993"/>
    <lineage>
        <taxon>Bacteria</taxon>
        <taxon>Bacillati</taxon>
        <taxon>Bacillota</taxon>
        <taxon>Bacilli</taxon>
        <taxon>Bacillales</taxon>
        <taxon>Bacillaceae</taxon>
        <taxon>Halalkalibacter</taxon>
    </lineage>
</organism>
<evidence type="ECO:0000259" key="1">
    <source>
        <dbReference type="Pfam" id="PF00669"/>
    </source>
</evidence>
<proteinExistence type="predicted"/>
<dbReference type="PANTHER" id="PTHR42792:SF1">
    <property type="entry name" value="FLAGELLAR HOOK-ASSOCIATED PROTEIN 3"/>
    <property type="match status" value="1"/>
</dbReference>
<dbReference type="NCBIfam" id="TIGR02550">
    <property type="entry name" value="flagell_flgL"/>
    <property type="match status" value="1"/>
</dbReference>
<dbReference type="Pfam" id="PF00669">
    <property type="entry name" value="Flagellin_N"/>
    <property type="match status" value="1"/>
</dbReference>
<keyword evidence="2" id="KW-0969">Cilium</keyword>
<dbReference type="InterPro" id="IPR001492">
    <property type="entry name" value="Flagellin"/>
</dbReference>
<keyword evidence="3" id="KW-1185">Reference proteome</keyword>
<comment type="caution">
    <text evidence="2">The sequence shown here is derived from an EMBL/GenBank/DDBJ whole genome shotgun (WGS) entry which is preliminary data.</text>
</comment>
<gene>
    <name evidence="2" type="primary">flgL</name>
    <name evidence="2" type="ORF">MF646_06340</name>
</gene>
<accession>A0A9X1ZWD4</accession>
<dbReference type="InterPro" id="IPR013384">
    <property type="entry name" value="Flagell_FlgL"/>
</dbReference>
<keyword evidence="2" id="KW-0282">Flagellum</keyword>
<dbReference type="EMBL" id="JAKRYL010000005">
    <property type="protein sequence ID" value="MCL7746739.1"/>
    <property type="molecule type" value="Genomic_DNA"/>
</dbReference>
<feature type="domain" description="Flagellin N-terminal" evidence="1">
    <location>
        <begin position="6"/>
        <end position="139"/>
    </location>
</feature>
<sequence>MRVTQMMLSQSSLRHINNGYTNLGKIQDQLATGKKITRASQDPVVAMKGMRYRTQVTEIEQFKRNLGEVYNWMEAADAALDQGTQALMRIRELATQAANDSNNKEERANIAKEIKQLREHLESLANTKNGNKYIFNGTDTTNAPIKGSETMDRGLNVLAEMNADQLQAMDVVYDGKMFKHVGINEDGQLIFQAVSQQEPAYGDDDFDERAVQLIIDLEGNEVSFSEPNKSFDPANPASQEVLRKNVRTSDVIVSNKNAVSTNGQNVEVELIKGVSIPVNINPGNVFNNGLFGDIIRLEKALEDGSLSGSDMTGYIDNIFKHIDNFVAERAELGARVNRVEMIETRLMHQEVTANRIMSDNEDADMEKVIIDLMMQENVHRAALGAGARIIQPSLMDFLR</sequence>
<reference evidence="2" key="1">
    <citation type="submission" date="2022-02" db="EMBL/GenBank/DDBJ databases">
        <title>Halalkalibacter sp. nov. isolated from Lonar Lake, India.</title>
        <authorList>
            <person name="Joshi A."/>
            <person name="Thite S."/>
            <person name="Lodha T."/>
        </authorList>
    </citation>
    <scope>NUCLEOTIDE SEQUENCE</scope>
    <source>
        <strain evidence="2">MEB205</strain>
    </source>
</reference>
<dbReference type="InterPro" id="IPR001029">
    <property type="entry name" value="Flagellin_N"/>
</dbReference>
<name>A0A9X1ZWD4_9BACI</name>
<evidence type="ECO:0000313" key="3">
    <source>
        <dbReference type="Proteomes" id="UP001139150"/>
    </source>
</evidence>
<dbReference type="RefSeq" id="WP_250095653.1">
    <property type="nucleotide sequence ID" value="NZ_JAKRYL010000005.1"/>
</dbReference>
<dbReference type="Gene3D" id="1.20.1330.10">
    <property type="entry name" value="f41 fragment of flagellin, N-terminal domain"/>
    <property type="match status" value="2"/>
</dbReference>
<dbReference type="GO" id="GO:0071973">
    <property type="term" value="P:bacterial-type flagellum-dependent cell motility"/>
    <property type="evidence" value="ECO:0007669"/>
    <property type="project" value="InterPro"/>
</dbReference>
<dbReference type="AlphaFoldDB" id="A0A9X1ZWD4"/>
<dbReference type="Proteomes" id="UP001139150">
    <property type="component" value="Unassembled WGS sequence"/>
</dbReference>
<evidence type="ECO:0000313" key="2">
    <source>
        <dbReference type="EMBL" id="MCL7746739.1"/>
    </source>
</evidence>
<keyword evidence="2" id="KW-0966">Cell projection</keyword>
<protein>
    <submittedName>
        <fullName evidence="2">Flagellar hook-associated protein FlgL</fullName>
    </submittedName>
</protein>
<dbReference type="GO" id="GO:0005198">
    <property type="term" value="F:structural molecule activity"/>
    <property type="evidence" value="ECO:0007669"/>
    <property type="project" value="InterPro"/>
</dbReference>
<dbReference type="SUPFAM" id="SSF64518">
    <property type="entry name" value="Phase 1 flagellin"/>
    <property type="match status" value="1"/>
</dbReference>